<keyword evidence="3" id="KW-1185">Reference proteome</keyword>
<proteinExistence type="predicted"/>
<dbReference type="OrthoDB" id="10309668at2759"/>
<gene>
    <name evidence="2" type="ORF">Gasu_55780</name>
</gene>
<sequence>MLRWLCRWLLFLLVCFYLSPFSHSLQKEEAFVPIGPRNKEEHPTQTPKLVEQHGRKHWKPLNCTPNKEKANLLVQKAADSLETLLSSPFFKHVDVESCQEFRVVETKVNEEGLNVNNGQEYIKKSFKLLEDFLDSSGAKKHLDKIIFLRVCFPTGSDGGQLKVSIGVPVSQKVEKLFQEKNKNPNISLVTYPAKTRVGLEIHHDFPLLGHVSRTRKIMDTRIVFMGAKALENVLNEAGLQPETSSFYFVSHSNLEKVGLMENELWIDLE</sequence>
<reference evidence="3" key="1">
    <citation type="journal article" date="2013" name="Science">
        <title>Gene transfer from bacteria and archaea facilitated evolution of an extremophilic eukaryote.</title>
        <authorList>
            <person name="Schonknecht G."/>
            <person name="Chen W.H."/>
            <person name="Ternes C.M."/>
            <person name="Barbier G.G."/>
            <person name="Shrestha R.P."/>
            <person name="Stanke M."/>
            <person name="Brautigam A."/>
            <person name="Baker B.J."/>
            <person name="Banfield J.F."/>
            <person name="Garavito R.M."/>
            <person name="Carr K."/>
            <person name="Wilkerson C."/>
            <person name="Rensing S.A."/>
            <person name="Gagneul D."/>
            <person name="Dickenson N.E."/>
            <person name="Oesterhelt C."/>
            <person name="Lercher M.J."/>
            <person name="Weber A.P."/>
        </authorList>
    </citation>
    <scope>NUCLEOTIDE SEQUENCE [LARGE SCALE GENOMIC DNA]</scope>
    <source>
        <strain evidence="3">074W</strain>
    </source>
</reference>
<protein>
    <submittedName>
        <fullName evidence="2">Uncharacterized protein</fullName>
    </submittedName>
</protein>
<evidence type="ECO:0000256" key="1">
    <source>
        <dbReference type="SAM" id="SignalP"/>
    </source>
</evidence>
<dbReference type="GeneID" id="17085739"/>
<feature type="signal peptide" evidence="1">
    <location>
        <begin position="1"/>
        <end position="24"/>
    </location>
</feature>
<evidence type="ECO:0000313" key="3">
    <source>
        <dbReference type="Proteomes" id="UP000030680"/>
    </source>
</evidence>
<evidence type="ECO:0000313" key="2">
    <source>
        <dbReference type="EMBL" id="EME26786.1"/>
    </source>
</evidence>
<dbReference type="Gramene" id="EME26786">
    <property type="protein sequence ID" value="EME26786"/>
    <property type="gene ID" value="Gasu_55780"/>
</dbReference>
<dbReference type="Proteomes" id="UP000030680">
    <property type="component" value="Unassembled WGS sequence"/>
</dbReference>
<name>M2VUC2_GALSU</name>
<dbReference type="KEGG" id="gsl:Gasu_55780"/>
<feature type="chain" id="PRO_5004028304" evidence="1">
    <location>
        <begin position="25"/>
        <end position="269"/>
    </location>
</feature>
<accession>M2VUC2</accession>
<organism evidence="2 3">
    <name type="scientific">Galdieria sulphuraria</name>
    <name type="common">Red alga</name>
    <dbReference type="NCBI Taxonomy" id="130081"/>
    <lineage>
        <taxon>Eukaryota</taxon>
        <taxon>Rhodophyta</taxon>
        <taxon>Bangiophyceae</taxon>
        <taxon>Galdieriales</taxon>
        <taxon>Galdieriaceae</taxon>
        <taxon>Galdieria</taxon>
    </lineage>
</organism>
<dbReference type="EMBL" id="KB454542">
    <property type="protein sequence ID" value="EME26786.1"/>
    <property type="molecule type" value="Genomic_DNA"/>
</dbReference>
<dbReference type="RefSeq" id="XP_005703306.1">
    <property type="nucleotide sequence ID" value="XM_005703249.1"/>
</dbReference>
<dbReference type="AlphaFoldDB" id="M2VUC2"/>
<keyword evidence="1" id="KW-0732">Signal</keyword>